<dbReference type="EMBL" id="MPPL01000001">
    <property type="protein sequence ID" value="OKS89027.1"/>
    <property type="molecule type" value="Genomic_DNA"/>
</dbReference>
<dbReference type="Pfam" id="PF15428">
    <property type="entry name" value="Imm26"/>
    <property type="match status" value="1"/>
</dbReference>
<accession>A0A1Q6A4V2</accession>
<organism evidence="1 2">
    <name type="scientific">Mucilaginibacter polytrichastri</name>
    <dbReference type="NCBI Taxonomy" id="1302689"/>
    <lineage>
        <taxon>Bacteria</taxon>
        <taxon>Pseudomonadati</taxon>
        <taxon>Bacteroidota</taxon>
        <taxon>Sphingobacteriia</taxon>
        <taxon>Sphingobacteriales</taxon>
        <taxon>Sphingobacteriaceae</taxon>
        <taxon>Mucilaginibacter</taxon>
    </lineage>
</organism>
<comment type="caution">
    <text evidence="1">The sequence shown here is derived from an EMBL/GenBank/DDBJ whole genome shotgun (WGS) entry which is preliminary data.</text>
</comment>
<evidence type="ECO:0000313" key="1">
    <source>
        <dbReference type="EMBL" id="OKS89027.1"/>
    </source>
</evidence>
<name>A0A1Q6A4V2_9SPHI</name>
<sequence>MAIRKEGAFFEIKLPNGKYSYGRILPKANFSFYNIYSEKPIIDINEIQKQSVLFINAVYKAAITKDRWTKIGVAELELSLQTMPLKFIEDQLAPGNYSLYNPNTGVITEVTKDKCVGLERSAVWEPEHIEERIIDHFEGRPNKWVEQLKIK</sequence>
<proteinExistence type="predicted"/>
<evidence type="ECO:0008006" key="3">
    <source>
        <dbReference type="Google" id="ProtNLM"/>
    </source>
</evidence>
<dbReference type="OrthoDB" id="3523981at2"/>
<dbReference type="STRING" id="1302689.RG47T_4507"/>
<dbReference type="RefSeq" id="WP_074491739.1">
    <property type="nucleotide sequence ID" value="NZ_FPAM01000007.1"/>
</dbReference>
<keyword evidence="2" id="KW-1185">Reference proteome</keyword>
<dbReference type="AlphaFoldDB" id="A0A1Q6A4V2"/>
<gene>
    <name evidence="1" type="ORF">RG47T_4507</name>
</gene>
<dbReference type="Proteomes" id="UP000186720">
    <property type="component" value="Unassembled WGS sequence"/>
</dbReference>
<evidence type="ECO:0000313" key="2">
    <source>
        <dbReference type="Proteomes" id="UP000186720"/>
    </source>
</evidence>
<protein>
    <recommendedName>
        <fullName evidence="3">Immunity protein 26</fullName>
    </recommendedName>
</protein>
<reference evidence="1 2" key="1">
    <citation type="submission" date="2016-11" db="EMBL/GenBank/DDBJ databases">
        <title>Whole Genome Sequencing of Mucilaginibacter polytrichastri RG4-7(T) isolated from the moss sample.</title>
        <authorList>
            <person name="Li Y."/>
        </authorList>
    </citation>
    <scope>NUCLEOTIDE SEQUENCE [LARGE SCALE GENOMIC DNA]</scope>
    <source>
        <strain evidence="1 2">RG4-7</strain>
    </source>
</reference>
<dbReference type="InterPro" id="IPR029278">
    <property type="entry name" value="Imm26"/>
</dbReference>